<feature type="chain" id="PRO_5032575279" evidence="1">
    <location>
        <begin position="26"/>
        <end position="166"/>
    </location>
</feature>
<dbReference type="EMBL" id="JABXXR010000037">
    <property type="protein sequence ID" value="NVN40321.1"/>
    <property type="molecule type" value="Genomic_DNA"/>
</dbReference>
<accession>A0A850PGM5</accession>
<proteinExistence type="predicted"/>
<organism evidence="2 3">
    <name type="scientific">Ameyamaea chiangmaiensis</name>
    <dbReference type="NCBI Taxonomy" id="442969"/>
    <lineage>
        <taxon>Bacteria</taxon>
        <taxon>Pseudomonadati</taxon>
        <taxon>Pseudomonadota</taxon>
        <taxon>Alphaproteobacteria</taxon>
        <taxon>Acetobacterales</taxon>
        <taxon>Acetobacteraceae</taxon>
        <taxon>Ameyamaea</taxon>
    </lineage>
</organism>
<evidence type="ECO:0000313" key="3">
    <source>
        <dbReference type="Proteomes" id="UP000585665"/>
    </source>
</evidence>
<keyword evidence="3" id="KW-1185">Reference proteome</keyword>
<evidence type="ECO:0000313" key="2">
    <source>
        <dbReference type="EMBL" id="NVN40321.1"/>
    </source>
</evidence>
<evidence type="ECO:0000256" key="1">
    <source>
        <dbReference type="SAM" id="SignalP"/>
    </source>
</evidence>
<gene>
    <name evidence="2" type="ORF">HUK82_07060</name>
</gene>
<dbReference type="Proteomes" id="UP000585665">
    <property type="component" value="Unassembled WGS sequence"/>
</dbReference>
<keyword evidence="1" id="KW-0732">Signal</keyword>
<dbReference type="AlphaFoldDB" id="A0A850PGM5"/>
<sequence>MSNRSLATLSFACAIAAAGISSAHAQQTVPQLPSGAVTSYAPSGTVGVQGTAPQATNGAQIVRNVTGVNPATAGAGVPDISTLSNGNVAGLLSYCVRSHTLNDTTSRHVARAAAKHPGVTTDQGYSLGGQGLIQINGGNPVDVSTMSTTDRTKLCSDLTKHAQGNM</sequence>
<reference evidence="2 3" key="1">
    <citation type="submission" date="2020-06" db="EMBL/GenBank/DDBJ databases">
        <title>Description of novel acetic acid bacteria.</title>
        <authorList>
            <person name="Sombolestani A."/>
        </authorList>
    </citation>
    <scope>NUCLEOTIDE SEQUENCE [LARGE SCALE GENOMIC DNA]</scope>
    <source>
        <strain evidence="2 3">LMG 27010</strain>
    </source>
</reference>
<name>A0A850PGM5_9PROT</name>
<comment type="caution">
    <text evidence="2">The sequence shown here is derived from an EMBL/GenBank/DDBJ whole genome shotgun (WGS) entry which is preliminary data.</text>
</comment>
<protein>
    <submittedName>
        <fullName evidence="2">DUF2501 domain-containing protein</fullName>
    </submittedName>
</protein>
<dbReference type="RefSeq" id="WP_176613290.1">
    <property type="nucleotide sequence ID" value="NZ_JABXXR010000037.1"/>
</dbReference>
<feature type="signal peptide" evidence="1">
    <location>
        <begin position="1"/>
        <end position="25"/>
    </location>
</feature>